<feature type="region of interest" description="Disordered" evidence="1">
    <location>
        <begin position="1"/>
        <end position="27"/>
    </location>
</feature>
<dbReference type="RefSeq" id="WP_131923528.1">
    <property type="nucleotide sequence ID" value="NZ_SMAG01000002.1"/>
</dbReference>
<protein>
    <submittedName>
        <fullName evidence="2">Uncharacterized protein</fullName>
    </submittedName>
</protein>
<sequence>MKNRLQEPDHKEISNEQQRIYESGSERKERIQREIQELYEDLDQWIAVTEEDSITGRWRLGLW</sequence>
<feature type="compositionally biased region" description="Basic and acidic residues" evidence="1">
    <location>
        <begin position="1"/>
        <end position="14"/>
    </location>
</feature>
<reference evidence="2 3" key="1">
    <citation type="submission" date="2019-03" db="EMBL/GenBank/DDBJ databases">
        <title>Genomic Encyclopedia of Type Strains, Phase IV (KMG-IV): sequencing the most valuable type-strain genomes for metagenomic binning, comparative biology and taxonomic classification.</title>
        <authorList>
            <person name="Goeker M."/>
        </authorList>
    </citation>
    <scope>NUCLEOTIDE SEQUENCE [LARGE SCALE GENOMIC DNA]</scope>
    <source>
        <strain evidence="2 3">DSM 45707</strain>
    </source>
</reference>
<keyword evidence="3" id="KW-1185">Reference proteome</keyword>
<dbReference type="AlphaFoldDB" id="A0A4R3LDI6"/>
<evidence type="ECO:0000313" key="3">
    <source>
        <dbReference type="Proteomes" id="UP000294937"/>
    </source>
</evidence>
<evidence type="ECO:0000313" key="2">
    <source>
        <dbReference type="EMBL" id="TCS95526.1"/>
    </source>
</evidence>
<comment type="caution">
    <text evidence="2">The sequence shown here is derived from an EMBL/GenBank/DDBJ whole genome shotgun (WGS) entry which is preliminary data.</text>
</comment>
<gene>
    <name evidence="2" type="ORF">EDD58_10299</name>
</gene>
<dbReference type="Proteomes" id="UP000294937">
    <property type="component" value="Unassembled WGS sequence"/>
</dbReference>
<name>A0A4R3LDI6_9BACL</name>
<proteinExistence type="predicted"/>
<dbReference type="EMBL" id="SMAG01000002">
    <property type="protein sequence ID" value="TCS95526.1"/>
    <property type="molecule type" value="Genomic_DNA"/>
</dbReference>
<accession>A0A4R3LDI6</accession>
<evidence type="ECO:0000256" key="1">
    <source>
        <dbReference type="SAM" id="MobiDB-lite"/>
    </source>
</evidence>
<organism evidence="2 3">
    <name type="scientific">Hazenella coriacea</name>
    <dbReference type="NCBI Taxonomy" id="1179467"/>
    <lineage>
        <taxon>Bacteria</taxon>
        <taxon>Bacillati</taxon>
        <taxon>Bacillota</taxon>
        <taxon>Bacilli</taxon>
        <taxon>Bacillales</taxon>
        <taxon>Thermoactinomycetaceae</taxon>
        <taxon>Hazenella</taxon>
    </lineage>
</organism>